<dbReference type="GO" id="GO:0031347">
    <property type="term" value="P:regulation of defense response"/>
    <property type="evidence" value="ECO:0007669"/>
    <property type="project" value="UniProtKB-UniRule"/>
</dbReference>
<accession>A0ABD1TAG3</accession>
<feature type="compositionally biased region" description="Low complexity" evidence="3">
    <location>
        <begin position="240"/>
        <end position="254"/>
    </location>
</feature>
<feature type="region of interest" description="Disordered" evidence="3">
    <location>
        <begin position="327"/>
        <end position="362"/>
    </location>
</feature>
<dbReference type="GO" id="GO:0005634">
    <property type="term" value="C:nucleus"/>
    <property type="evidence" value="ECO:0007669"/>
    <property type="project" value="UniProtKB-SubCell"/>
</dbReference>
<dbReference type="PANTHER" id="PTHR33077">
    <property type="entry name" value="PROTEIN TIFY 4A-RELATED-RELATED"/>
    <property type="match status" value="1"/>
</dbReference>
<dbReference type="InterPro" id="IPR040390">
    <property type="entry name" value="TIFY/JAZ"/>
</dbReference>
<comment type="function">
    <text evidence="2">Repressor of jasmonate responses.</text>
</comment>
<feature type="region of interest" description="Disordered" evidence="3">
    <location>
        <begin position="240"/>
        <end position="266"/>
    </location>
</feature>
<dbReference type="InterPro" id="IPR010399">
    <property type="entry name" value="Tify_dom"/>
</dbReference>
<dbReference type="Proteomes" id="UP001604277">
    <property type="component" value="Unassembled WGS sequence"/>
</dbReference>
<gene>
    <name evidence="5" type="ORF">Fot_33377</name>
</gene>
<dbReference type="EMBL" id="JBFOLJ010000009">
    <property type="protein sequence ID" value="KAL2509730.1"/>
    <property type="molecule type" value="Genomic_DNA"/>
</dbReference>
<comment type="subcellular location">
    <subcellularLocation>
        <location evidence="2">Nucleus</location>
    </subcellularLocation>
</comment>
<keyword evidence="6" id="KW-1185">Reference proteome</keyword>
<feature type="domain" description="Tify" evidence="4">
    <location>
        <begin position="168"/>
        <end position="203"/>
    </location>
</feature>
<evidence type="ECO:0000256" key="1">
    <source>
        <dbReference type="ARBA" id="ARBA00008614"/>
    </source>
</evidence>
<organism evidence="5 6">
    <name type="scientific">Forsythia ovata</name>
    <dbReference type="NCBI Taxonomy" id="205694"/>
    <lineage>
        <taxon>Eukaryota</taxon>
        <taxon>Viridiplantae</taxon>
        <taxon>Streptophyta</taxon>
        <taxon>Embryophyta</taxon>
        <taxon>Tracheophyta</taxon>
        <taxon>Spermatophyta</taxon>
        <taxon>Magnoliopsida</taxon>
        <taxon>eudicotyledons</taxon>
        <taxon>Gunneridae</taxon>
        <taxon>Pentapetalae</taxon>
        <taxon>asterids</taxon>
        <taxon>lamiids</taxon>
        <taxon>Lamiales</taxon>
        <taxon>Oleaceae</taxon>
        <taxon>Forsythieae</taxon>
        <taxon>Forsythia</taxon>
    </lineage>
</organism>
<dbReference type="GO" id="GO:0009611">
    <property type="term" value="P:response to wounding"/>
    <property type="evidence" value="ECO:0007669"/>
    <property type="project" value="UniProtKB-UniRule"/>
</dbReference>
<proteinExistence type="inferred from homology"/>
<keyword evidence="2" id="KW-1184">Jasmonic acid signaling pathway</keyword>
<name>A0ABD1TAG3_9LAMI</name>
<dbReference type="PROSITE" id="PS51320">
    <property type="entry name" value="TIFY"/>
    <property type="match status" value="1"/>
</dbReference>
<sequence>MERDFMGLNSKDSAVVFKEEIVEDGKDSAFTKTSGVPWPFPNTVSTLPHFTSLKSEQDEKQPKIKSGPLASSGYIAKSADIFEVNHKQLSGDIQNEHSVNPAQDVNMHSRSMIKPFPKTHFTAAGQNYWDATVKQRFLGGVPLASPHSILPSTVSATETTEQWVDFKTSDAPAQLTIFYAGTVNVFDDIPPEKAHAIILLAGNGGVSSNTAQQKLHVQAPNLKPATAPRELINQTMNKPPCSSLSSPMSVSSHPFDQSGATSANNNDIKVSNAVGISTTLDGKVDTPRLVPSLGSVSASAMISSAVPQARKASLARFLERRRERVMNSAPYGLSKKAAEGGTLESEGISGVDSSSVSTSDDI</sequence>
<reference evidence="6" key="1">
    <citation type="submission" date="2024-07" db="EMBL/GenBank/DDBJ databases">
        <title>Two chromosome-level genome assemblies of Korean endemic species Abeliophyllum distichum and Forsythia ovata (Oleaceae).</title>
        <authorList>
            <person name="Jang H."/>
        </authorList>
    </citation>
    <scope>NUCLEOTIDE SEQUENCE [LARGE SCALE GENOMIC DNA]</scope>
</reference>
<dbReference type="InterPro" id="IPR018467">
    <property type="entry name" value="CCT_CS"/>
</dbReference>
<feature type="compositionally biased region" description="Low complexity" evidence="3">
    <location>
        <begin position="344"/>
        <end position="362"/>
    </location>
</feature>
<comment type="domain">
    <text evidence="2">The jas domain is required for interaction with COI1.</text>
</comment>
<evidence type="ECO:0000256" key="2">
    <source>
        <dbReference type="RuleBase" id="RU369065"/>
    </source>
</evidence>
<keyword evidence="2" id="KW-0539">Nucleus</keyword>
<dbReference type="AlphaFoldDB" id="A0ABD1TAG3"/>
<dbReference type="GO" id="GO:2000022">
    <property type="term" value="P:regulation of jasmonic acid mediated signaling pathway"/>
    <property type="evidence" value="ECO:0007669"/>
    <property type="project" value="UniProtKB-UniRule"/>
</dbReference>
<dbReference type="Pfam" id="PF09425">
    <property type="entry name" value="Jas_motif"/>
    <property type="match status" value="1"/>
</dbReference>
<dbReference type="PANTHER" id="PTHR33077:SF149">
    <property type="entry name" value="PROTEIN TIFY"/>
    <property type="match status" value="1"/>
</dbReference>
<dbReference type="Pfam" id="PF06200">
    <property type="entry name" value="tify"/>
    <property type="match status" value="1"/>
</dbReference>
<evidence type="ECO:0000313" key="6">
    <source>
        <dbReference type="Proteomes" id="UP001604277"/>
    </source>
</evidence>
<comment type="similarity">
    <text evidence="1 2">Belongs to the TIFY/JAZ family.</text>
</comment>
<dbReference type="SMART" id="SM00979">
    <property type="entry name" value="TIFY"/>
    <property type="match status" value="1"/>
</dbReference>
<comment type="caution">
    <text evidence="5">The sequence shown here is derived from an EMBL/GenBank/DDBJ whole genome shotgun (WGS) entry which is preliminary data.</text>
</comment>
<evidence type="ECO:0000256" key="3">
    <source>
        <dbReference type="SAM" id="MobiDB-lite"/>
    </source>
</evidence>
<protein>
    <recommendedName>
        <fullName evidence="2">Protein TIFY</fullName>
    </recommendedName>
    <alternativeName>
        <fullName evidence="2">Jasmonate ZIM domain-containing protein</fullName>
    </alternativeName>
</protein>
<evidence type="ECO:0000259" key="4">
    <source>
        <dbReference type="PROSITE" id="PS51320"/>
    </source>
</evidence>
<evidence type="ECO:0000313" key="5">
    <source>
        <dbReference type="EMBL" id="KAL2509730.1"/>
    </source>
</evidence>